<proteinExistence type="predicted"/>
<protein>
    <submittedName>
        <fullName evidence="3">PH domain-containing protein</fullName>
    </submittedName>
</protein>
<dbReference type="PANTHER" id="PTHR34473:SF2">
    <property type="entry name" value="UPF0699 TRANSMEMBRANE PROTEIN YDBT"/>
    <property type="match status" value="1"/>
</dbReference>
<feature type="transmembrane region" description="Helical" evidence="1">
    <location>
        <begin position="53"/>
        <end position="75"/>
    </location>
</feature>
<gene>
    <name evidence="3" type="ORF">IAB93_02170</name>
</gene>
<dbReference type="AlphaFoldDB" id="A0A9D9I456"/>
<evidence type="ECO:0000256" key="1">
    <source>
        <dbReference type="SAM" id="Phobius"/>
    </source>
</evidence>
<dbReference type="EMBL" id="JADIME010000024">
    <property type="protein sequence ID" value="MBO8464788.1"/>
    <property type="molecule type" value="Genomic_DNA"/>
</dbReference>
<dbReference type="Proteomes" id="UP000823597">
    <property type="component" value="Unassembled WGS sequence"/>
</dbReference>
<dbReference type="Pfam" id="PF03703">
    <property type="entry name" value="bPH_2"/>
    <property type="match status" value="1"/>
</dbReference>
<organism evidence="3 4">
    <name type="scientific">Candidatus Merdivivens pullistercoris</name>
    <dbReference type="NCBI Taxonomy" id="2840873"/>
    <lineage>
        <taxon>Bacteria</taxon>
        <taxon>Pseudomonadati</taxon>
        <taxon>Bacteroidota</taxon>
        <taxon>Bacteroidia</taxon>
        <taxon>Bacteroidales</taxon>
        <taxon>Muribaculaceae</taxon>
        <taxon>Muribaculaceae incertae sedis</taxon>
        <taxon>Candidatus Merdivivens</taxon>
    </lineage>
</organism>
<dbReference type="PANTHER" id="PTHR34473">
    <property type="entry name" value="UPF0699 TRANSMEMBRANE PROTEIN YDBS"/>
    <property type="match status" value="1"/>
</dbReference>
<reference evidence="3" key="1">
    <citation type="submission" date="2020-10" db="EMBL/GenBank/DDBJ databases">
        <authorList>
            <person name="Gilroy R."/>
        </authorList>
    </citation>
    <scope>NUCLEOTIDE SEQUENCE</scope>
    <source>
        <strain evidence="3">10037</strain>
    </source>
</reference>
<reference evidence="3" key="2">
    <citation type="journal article" date="2021" name="PeerJ">
        <title>Extensive microbial diversity within the chicken gut microbiome revealed by metagenomics and culture.</title>
        <authorList>
            <person name="Gilroy R."/>
            <person name="Ravi A."/>
            <person name="Getino M."/>
            <person name="Pursley I."/>
            <person name="Horton D.L."/>
            <person name="Alikhan N.F."/>
            <person name="Baker D."/>
            <person name="Gharbi K."/>
            <person name="Hall N."/>
            <person name="Watson M."/>
            <person name="Adriaenssens E.M."/>
            <person name="Foster-Nyarko E."/>
            <person name="Jarju S."/>
            <person name="Secka A."/>
            <person name="Antonio M."/>
            <person name="Oren A."/>
            <person name="Chaudhuri R.R."/>
            <person name="La Ragione R."/>
            <person name="Hildebrand F."/>
            <person name="Pallen M.J."/>
        </authorList>
    </citation>
    <scope>NUCLEOTIDE SEQUENCE</scope>
    <source>
        <strain evidence="3">10037</strain>
    </source>
</reference>
<name>A0A9D9I456_9BACT</name>
<comment type="caution">
    <text evidence="3">The sequence shown here is derived from an EMBL/GenBank/DDBJ whole genome shotgun (WGS) entry which is preliminary data.</text>
</comment>
<evidence type="ECO:0000259" key="2">
    <source>
        <dbReference type="Pfam" id="PF03703"/>
    </source>
</evidence>
<evidence type="ECO:0000313" key="4">
    <source>
        <dbReference type="Proteomes" id="UP000823597"/>
    </source>
</evidence>
<feature type="domain" description="YdbS-like PH" evidence="2">
    <location>
        <begin position="73"/>
        <end position="137"/>
    </location>
</feature>
<evidence type="ECO:0000313" key="3">
    <source>
        <dbReference type="EMBL" id="MBO8464788.1"/>
    </source>
</evidence>
<accession>A0A9D9I456</accession>
<feature type="transmembrane region" description="Helical" evidence="1">
    <location>
        <begin position="376"/>
        <end position="400"/>
    </location>
</feature>
<feature type="transmembrane region" description="Helical" evidence="1">
    <location>
        <begin position="16"/>
        <end position="41"/>
    </location>
</feature>
<keyword evidence="1" id="KW-0812">Transmembrane</keyword>
<keyword evidence="1" id="KW-0472">Membrane</keyword>
<dbReference type="InterPro" id="IPR005182">
    <property type="entry name" value="YdbS-like_PH"/>
</dbReference>
<sequence>MKASDFSVPRRMSGSAFVIILIKSLRDYAGLFLTLAIFCILDSDRTLTGKVEIFAVLSAAYLTLSAAAAAVNWYFKKYYVDGGNLIFIHGVLAKKTTSIPLGRIQSMRTRRGFIYRVLELRGVLFDTLASKSAEIELVLDDNDWKALLSRVEMQEQEADEKNPETEETEKADGGAVRMSFGNLNLIKGAFCQNHLQGMAVLFAAFAAVYNTVSTVDDHAVARFIEYVDTHAGALSFRPSAYVAVAAALYLVVMLLWIGKVFLRYAGMEVIMDRGMLTFESGLIARNSSRFSHDKVCTVYVKRNFLEKRLHGSTIVLRQALNATDEQRGANMKIYGSDTAPRFLEWWIGKDYGCPENIISAQSGAGLAVHAARTDMLVLFSATIILCCLGLYTWTAIPAIWLPISIAKGAMAVRRGGITLKEGHMEISSGKFADIRNYIKYDNIEVVRLKSTPFTRFSHRVNLTLSTNGSTFTVRSLKEREAREIHEMLLFFLYKPETA</sequence>
<keyword evidence="1" id="KW-1133">Transmembrane helix</keyword>
<feature type="transmembrane region" description="Helical" evidence="1">
    <location>
        <begin position="240"/>
        <end position="262"/>
    </location>
</feature>